<dbReference type="EMBL" id="CAEZWY010000020">
    <property type="protein sequence ID" value="CAB4666630.1"/>
    <property type="molecule type" value="Genomic_DNA"/>
</dbReference>
<gene>
    <name evidence="2" type="ORF">UFOPK1791_00673</name>
    <name evidence="3" type="ORF">UFOPK2312_00326</name>
    <name evidence="4" type="ORF">UFOPK2802_00853</name>
    <name evidence="5" type="ORF">UFOPK2982_00427</name>
    <name evidence="6" type="ORF">UFOPK4113_00568</name>
</gene>
<dbReference type="AlphaFoldDB" id="A0A6J6TG78"/>
<protein>
    <submittedName>
        <fullName evidence="4">Unannotated protein</fullName>
    </submittedName>
</protein>
<feature type="transmembrane region" description="Helical" evidence="1">
    <location>
        <begin position="38"/>
        <end position="57"/>
    </location>
</feature>
<accession>A0A6J6TG78</accession>
<dbReference type="EMBL" id="CAFAAE010000042">
    <property type="protein sequence ID" value="CAB4789124.1"/>
    <property type="molecule type" value="Genomic_DNA"/>
</dbReference>
<evidence type="ECO:0000313" key="2">
    <source>
        <dbReference type="EMBL" id="CAB4593067.1"/>
    </source>
</evidence>
<dbReference type="EMBL" id="CAEZUF010000056">
    <property type="protein sequence ID" value="CAB4593067.1"/>
    <property type="molecule type" value="Genomic_DNA"/>
</dbReference>
<evidence type="ECO:0000313" key="5">
    <source>
        <dbReference type="EMBL" id="CAB4789124.1"/>
    </source>
</evidence>
<keyword evidence="1" id="KW-0472">Membrane</keyword>
<evidence type="ECO:0000256" key="1">
    <source>
        <dbReference type="SAM" id="Phobius"/>
    </source>
</evidence>
<organism evidence="4">
    <name type="scientific">freshwater metagenome</name>
    <dbReference type="NCBI Taxonomy" id="449393"/>
    <lineage>
        <taxon>unclassified sequences</taxon>
        <taxon>metagenomes</taxon>
        <taxon>ecological metagenomes</taxon>
    </lineage>
</organism>
<evidence type="ECO:0000313" key="4">
    <source>
        <dbReference type="EMBL" id="CAB4746190.1"/>
    </source>
</evidence>
<proteinExistence type="predicted"/>
<keyword evidence="1" id="KW-1133">Transmembrane helix</keyword>
<evidence type="ECO:0000313" key="6">
    <source>
        <dbReference type="EMBL" id="CAB5016176.1"/>
    </source>
</evidence>
<reference evidence="4" key="1">
    <citation type="submission" date="2020-05" db="EMBL/GenBank/DDBJ databases">
        <authorList>
            <person name="Chiriac C."/>
            <person name="Salcher M."/>
            <person name="Ghai R."/>
            <person name="Kavagutti S V."/>
        </authorList>
    </citation>
    <scope>NUCLEOTIDE SEQUENCE</scope>
</reference>
<feature type="transmembrane region" description="Helical" evidence="1">
    <location>
        <begin position="7"/>
        <end position="26"/>
    </location>
</feature>
<sequence>MATKDEGAFWSIIGYLLSGFLIWGGIGWLADHFLGTHILFLVGMLMGTVASLFLIWIRFVKE</sequence>
<dbReference type="EMBL" id="CAFBPL010000054">
    <property type="protein sequence ID" value="CAB5016176.1"/>
    <property type="molecule type" value="Genomic_DNA"/>
</dbReference>
<dbReference type="EMBL" id="CAEZYX010000103">
    <property type="protein sequence ID" value="CAB4746190.1"/>
    <property type="molecule type" value="Genomic_DNA"/>
</dbReference>
<name>A0A6J6TG78_9ZZZZ</name>
<keyword evidence="1" id="KW-0812">Transmembrane</keyword>
<evidence type="ECO:0000313" key="3">
    <source>
        <dbReference type="EMBL" id="CAB4666630.1"/>
    </source>
</evidence>